<comment type="similarity">
    <text evidence="2">Belongs to the EamA transporter family.</text>
</comment>
<reference evidence="8 9" key="1">
    <citation type="submission" date="2019-08" db="EMBL/GenBank/DDBJ databases">
        <title>Lewinella sp. strain SSH13 Genome sequencing and assembly.</title>
        <authorList>
            <person name="Kim I."/>
        </authorList>
    </citation>
    <scope>NUCLEOTIDE SEQUENCE [LARGE SCALE GENOMIC DNA]</scope>
    <source>
        <strain evidence="8 9">SSH13</strain>
    </source>
</reference>
<feature type="transmembrane region" description="Helical" evidence="6">
    <location>
        <begin position="158"/>
        <end position="176"/>
    </location>
</feature>
<dbReference type="PANTHER" id="PTHR32322:SF2">
    <property type="entry name" value="EAMA DOMAIN-CONTAINING PROTEIN"/>
    <property type="match status" value="1"/>
</dbReference>
<dbReference type="Proteomes" id="UP000321907">
    <property type="component" value="Unassembled WGS sequence"/>
</dbReference>
<accession>A0A5C7FIC5</accession>
<dbReference type="GO" id="GO:0016020">
    <property type="term" value="C:membrane"/>
    <property type="evidence" value="ECO:0007669"/>
    <property type="project" value="UniProtKB-SubCell"/>
</dbReference>
<evidence type="ECO:0000256" key="1">
    <source>
        <dbReference type="ARBA" id="ARBA00004141"/>
    </source>
</evidence>
<evidence type="ECO:0000256" key="3">
    <source>
        <dbReference type="ARBA" id="ARBA00022692"/>
    </source>
</evidence>
<dbReference type="SUPFAM" id="SSF103481">
    <property type="entry name" value="Multidrug resistance efflux transporter EmrE"/>
    <property type="match status" value="2"/>
</dbReference>
<gene>
    <name evidence="8" type="ORF">FUA23_20760</name>
</gene>
<dbReference type="InterPro" id="IPR000620">
    <property type="entry name" value="EamA_dom"/>
</dbReference>
<comment type="caution">
    <text evidence="8">The sequence shown here is derived from an EMBL/GenBank/DDBJ whole genome shotgun (WGS) entry which is preliminary data.</text>
</comment>
<keyword evidence="4 6" id="KW-1133">Transmembrane helix</keyword>
<evidence type="ECO:0000256" key="2">
    <source>
        <dbReference type="ARBA" id="ARBA00007362"/>
    </source>
</evidence>
<dbReference type="Pfam" id="PF00892">
    <property type="entry name" value="EamA"/>
    <property type="match status" value="2"/>
</dbReference>
<keyword evidence="9" id="KW-1185">Reference proteome</keyword>
<dbReference type="RefSeq" id="WP_147932701.1">
    <property type="nucleotide sequence ID" value="NZ_VOXD01000048.1"/>
</dbReference>
<protein>
    <submittedName>
        <fullName evidence="8">DMT family transporter</fullName>
    </submittedName>
</protein>
<organism evidence="8 9">
    <name type="scientific">Neolewinella aurantiaca</name>
    <dbReference type="NCBI Taxonomy" id="2602767"/>
    <lineage>
        <taxon>Bacteria</taxon>
        <taxon>Pseudomonadati</taxon>
        <taxon>Bacteroidota</taxon>
        <taxon>Saprospiria</taxon>
        <taxon>Saprospirales</taxon>
        <taxon>Lewinellaceae</taxon>
        <taxon>Neolewinella</taxon>
    </lineage>
</organism>
<feature type="domain" description="EamA" evidence="7">
    <location>
        <begin position="13"/>
        <end position="143"/>
    </location>
</feature>
<evidence type="ECO:0000313" key="9">
    <source>
        <dbReference type="Proteomes" id="UP000321907"/>
    </source>
</evidence>
<feature type="transmembrane region" description="Helical" evidence="6">
    <location>
        <begin position="188"/>
        <end position="210"/>
    </location>
</feature>
<evidence type="ECO:0000256" key="5">
    <source>
        <dbReference type="ARBA" id="ARBA00023136"/>
    </source>
</evidence>
<feature type="domain" description="EamA" evidence="7">
    <location>
        <begin position="161"/>
        <end position="296"/>
    </location>
</feature>
<evidence type="ECO:0000313" key="8">
    <source>
        <dbReference type="EMBL" id="TXF85236.1"/>
    </source>
</evidence>
<feature type="transmembrane region" description="Helical" evidence="6">
    <location>
        <begin position="279"/>
        <end position="296"/>
    </location>
</feature>
<comment type="subcellular location">
    <subcellularLocation>
        <location evidence="1">Membrane</location>
        <topology evidence="1">Multi-pass membrane protein</topology>
    </subcellularLocation>
</comment>
<keyword evidence="5 6" id="KW-0472">Membrane</keyword>
<name>A0A5C7FIC5_9BACT</name>
<evidence type="ECO:0000256" key="6">
    <source>
        <dbReference type="SAM" id="Phobius"/>
    </source>
</evidence>
<dbReference type="OrthoDB" id="1117213at2"/>
<dbReference type="AlphaFoldDB" id="A0A5C7FIC5"/>
<evidence type="ECO:0000259" key="7">
    <source>
        <dbReference type="Pfam" id="PF00892"/>
    </source>
</evidence>
<dbReference type="PANTHER" id="PTHR32322">
    <property type="entry name" value="INNER MEMBRANE TRANSPORTER"/>
    <property type="match status" value="1"/>
</dbReference>
<sequence length="299" mass="31757">MQTAPDRPETKDYFYLIALALIWGTSYILIKKGLDIFTPLQVATLRLGISALALSPLAYVHLRKITWRQVPLLIVIGITGTALPSFLFPYAQVHLSSSLTGMLSALNPLCTFLVAWLFFASRDAGRRQLAGVLLGLLGAVGLSWAAPGDAGQTTQFAYAGFVFLACLCYATSSNLVAEYFRGLSSLTITVCSFFIVGFPALIWALTAGAVPVTVTAAAGNEGWWALACVAALALVSTVLASIIFFKMVQRTGAVFSSTVSYIIPLVALLWGLLDGEGFAALQIPAIVLILTGVALSRGK</sequence>
<feature type="transmembrane region" description="Helical" evidence="6">
    <location>
        <begin position="72"/>
        <end position="93"/>
    </location>
</feature>
<feature type="transmembrane region" description="Helical" evidence="6">
    <location>
        <begin position="12"/>
        <end position="30"/>
    </location>
</feature>
<feature type="transmembrane region" description="Helical" evidence="6">
    <location>
        <begin position="129"/>
        <end position="146"/>
    </location>
</feature>
<dbReference type="InterPro" id="IPR050638">
    <property type="entry name" value="AA-Vitamin_Transporters"/>
</dbReference>
<proteinExistence type="inferred from homology"/>
<dbReference type="InterPro" id="IPR037185">
    <property type="entry name" value="EmrE-like"/>
</dbReference>
<feature type="transmembrane region" description="Helical" evidence="6">
    <location>
        <begin position="99"/>
        <end position="120"/>
    </location>
</feature>
<keyword evidence="3 6" id="KW-0812">Transmembrane</keyword>
<feature type="transmembrane region" description="Helical" evidence="6">
    <location>
        <begin position="36"/>
        <end position="60"/>
    </location>
</feature>
<feature type="transmembrane region" description="Helical" evidence="6">
    <location>
        <begin position="252"/>
        <end position="273"/>
    </location>
</feature>
<feature type="transmembrane region" description="Helical" evidence="6">
    <location>
        <begin position="222"/>
        <end position="245"/>
    </location>
</feature>
<dbReference type="EMBL" id="VOXD01000048">
    <property type="protein sequence ID" value="TXF85236.1"/>
    <property type="molecule type" value="Genomic_DNA"/>
</dbReference>
<evidence type="ECO:0000256" key="4">
    <source>
        <dbReference type="ARBA" id="ARBA00022989"/>
    </source>
</evidence>